<protein>
    <recommendedName>
        <fullName evidence="4">Transmembrane protein 183</fullName>
    </recommendedName>
</protein>
<evidence type="ECO:0000313" key="3">
    <source>
        <dbReference type="Proteomes" id="UP001283361"/>
    </source>
</evidence>
<dbReference type="GO" id="GO:0031647">
    <property type="term" value="P:regulation of protein stability"/>
    <property type="evidence" value="ECO:0007669"/>
    <property type="project" value="TreeGrafter"/>
</dbReference>
<dbReference type="EMBL" id="JAWDGP010007166">
    <property type="protein sequence ID" value="KAK3728907.1"/>
    <property type="molecule type" value="Genomic_DNA"/>
</dbReference>
<evidence type="ECO:0000313" key="2">
    <source>
        <dbReference type="EMBL" id="KAK3728907.1"/>
    </source>
</evidence>
<dbReference type="PANTHER" id="PTHR20988">
    <property type="entry name" value="TRANSMEMBRANE PROTEIN 183A-RELATED"/>
    <property type="match status" value="1"/>
</dbReference>
<reference evidence="2" key="1">
    <citation type="journal article" date="2023" name="G3 (Bethesda)">
        <title>A reference genome for the long-term kleptoplast-retaining sea slug Elysia crispata morphotype clarki.</title>
        <authorList>
            <person name="Eastman K.E."/>
            <person name="Pendleton A.L."/>
            <person name="Shaikh M.A."/>
            <person name="Suttiyut T."/>
            <person name="Ogas R."/>
            <person name="Tomko P."/>
            <person name="Gavelis G."/>
            <person name="Widhalm J.R."/>
            <person name="Wisecaver J.H."/>
        </authorList>
    </citation>
    <scope>NUCLEOTIDE SEQUENCE</scope>
    <source>
        <strain evidence="2">ECLA1</strain>
    </source>
</reference>
<proteinExistence type="predicted"/>
<feature type="region of interest" description="Disordered" evidence="1">
    <location>
        <begin position="80"/>
        <end position="110"/>
    </location>
</feature>
<gene>
    <name evidence="2" type="ORF">RRG08_051555</name>
</gene>
<feature type="compositionally biased region" description="Acidic residues" evidence="1">
    <location>
        <begin position="80"/>
        <end position="91"/>
    </location>
</feature>
<evidence type="ECO:0008006" key="4">
    <source>
        <dbReference type="Google" id="ProtNLM"/>
    </source>
</evidence>
<sequence>MPKNGKAWRKRQTTLVSTDITVNDFANSRVPAGCGRLKKSMTSCTNSGAFANALTGAAKEADDLEWFEKDLEDFVIQDGEPELEEEEEEDLASEKAPLQKTKKKSKPTKEVAGRTYPDDLWYILSEYVDPEDVGRFAGICHGTQQVTYMSSFWRKLYARFYKDRPGIPLYAKPASMERLHGLRARVIRSLFVLHPVLSTWVQSKGPMEDEPHSLKGHRCLVMWHQPGPKGWQFCFKFQKPALEPLSSRLASKLDVYHGFNDLHYNPEEGCSVLQVTCCHFSSDAAVMGLLLTQVYVTLSTGFRHHRLRLHFDTRVTNSHNSPCDNIVVLDDVVAIKVFKWWHPSYPFIH</sequence>
<dbReference type="InterPro" id="IPR026509">
    <property type="entry name" value="TMEM183"/>
</dbReference>
<dbReference type="PANTHER" id="PTHR20988:SF2">
    <property type="entry name" value="TRANSMEMBRANE PROTEIN 183A-RELATED"/>
    <property type="match status" value="1"/>
</dbReference>
<comment type="caution">
    <text evidence="2">The sequence shown here is derived from an EMBL/GenBank/DDBJ whole genome shotgun (WGS) entry which is preliminary data.</text>
</comment>
<dbReference type="Proteomes" id="UP001283361">
    <property type="component" value="Unassembled WGS sequence"/>
</dbReference>
<dbReference type="GO" id="GO:0019005">
    <property type="term" value="C:SCF ubiquitin ligase complex"/>
    <property type="evidence" value="ECO:0007669"/>
    <property type="project" value="TreeGrafter"/>
</dbReference>
<name>A0AAE1CR49_9GAST</name>
<organism evidence="2 3">
    <name type="scientific">Elysia crispata</name>
    <name type="common">lettuce slug</name>
    <dbReference type="NCBI Taxonomy" id="231223"/>
    <lineage>
        <taxon>Eukaryota</taxon>
        <taxon>Metazoa</taxon>
        <taxon>Spiralia</taxon>
        <taxon>Lophotrochozoa</taxon>
        <taxon>Mollusca</taxon>
        <taxon>Gastropoda</taxon>
        <taxon>Heterobranchia</taxon>
        <taxon>Euthyneura</taxon>
        <taxon>Panpulmonata</taxon>
        <taxon>Sacoglossa</taxon>
        <taxon>Placobranchoidea</taxon>
        <taxon>Plakobranchidae</taxon>
        <taxon>Elysia</taxon>
    </lineage>
</organism>
<keyword evidence="3" id="KW-1185">Reference proteome</keyword>
<evidence type="ECO:0000256" key="1">
    <source>
        <dbReference type="SAM" id="MobiDB-lite"/>
    </source>
</evidence>
<dbReference type="AlphaFoldDB" id="A0AAE1CR49"/>
<accession>A0AAE1CR49</accession>